<dbReference type="SMART" id="SM00369">
    <property type="entry name" value="LRR_TYP"/>
    <property type="match status" value="11"/>
</dbReference>
<gene>
    <name evidence="9" type="ORF">FSP39_006423</name>
</gene>
<dbReference type="PROSITE" id="PS50835">
    <property type="entry name" value="IG_LIKE"/>
    <property type="match status" value="1"/>
</dbReference>
<keyword evidence="1" id="KW-0433">Leucine-rich repeat</keyword>
<evidence type="ECO:0000256" key="6">
    <source>
        <dbReference type="SAM" id="MobiDB-lite"/>
    </source>
</evidence>
<keyword evidence="5" id="KW-0325">Glycoprotein</keyword>
<name>A0AA89C8I4_PINIB</name>
<keyword evidence="2" id="KW-0732">Signal</keyword>
<dbReference type="AlphaFoldDB" id="A0AA89C8I4"/>
<keyword evidence="7" id="KW-0812">Transmembrane</keyword>
<evidence type="ECO:0000313" key="9">
    <source>
        <dbReference type="EMBL" id="KAK3099576.1"/>
    </source>
</evidence>
<dbReference type="Proteomes" id="UP001186944">
    <property type="component" value="Unassembled WGS sequence"/>
</dbReference>
<keyword evidence="4" id="KW-1015">Disulfide bond</keyword>
<proteinExistence type="predicted"/>
<dbReference type="Pfam" id="PF00560">
    <property type="entry name" value="LRR_1"/>
    <property type="match status" value="1"/>
</dbReference>
<dbReference type="PROSITE" id="PS51450">
    <property type="entry name" value="LRR"/>
    <property type="match status" value="5"/>
</dbReference>
<dbReference type="Gene3D" id="3.80.10.10">
    <property type="entry name" value="Ribonuclease Inhibitor"/>
    <property type="match status" value="3"/>
</dbReference>
<dbReference type="FunFam" id="3.80.10.10:FF:000770">
    <property type="entry name" value="Uncharacterized protein"/>
    <property type="match status" value="1"/>
</dbReference>
<dbReference type="EMBL" id="VSWD01000006">
    <property type="protein sequence ID" value="KAK3099576.1"/>
    <property type="molecule type" value="Genomic_DNA"/>
</dbReference>
<dbReference type="PRINTS" id="PR00019">
    <property type="entry name" value="LEURICHRPT"/>
</dbReference>
<evidence type="ECO:0000256" key="5">
    <source>
        <dbReference type="ARBA" id="ARBA00023180"/>
    </source>
</evidence>
<evidence type="ECO:0000313" key="10">
    <source>
        <dbReference type="Proteomes" id="UP001186944"/>
    </source>
</evidence>
<dbReference type="Pfam" id="PF13855">
    <property type="entry name" value="LRR_8"/>
    <property type="match status" value="4"/>
</dbReference>
<protein>
    <recommendedName>
        <fullName evidence="8">Ig-like domain-containing protein</fullName>
    </recommendedName>
</protein>
<dbReference type="SUPFAM" id="SSF52058">
    <property type="entry name" value="L domain-like"/>
    <property type="match status" value="1"/>
</dbReference>
<keyword evidence="3" id="KW-0677">Repeat</keyword>
<evidence type="ECO:0000256" key="7">
    <source>
        <dbReference type="SAM" id="Phobius"/>
    </source>
</evidence>
<dbReference type="InterPro" id="IPR007110">
    <property type="entry name" value="Ig-like_dom"/>
</dbReference>
<keyword evidence="10" id="KW-1185">Reference proteome</keyword>
<feature type="region of interest" description="Disordered" evidence="6">
    <location>
        <begin position="638"/>
        <end position="666"/>
    </location>
</feature>
<feature type="compositionally biased region" description="Polar residues" evidence="6">
    <location>
        <begin position="656"/>
        <end position="666"/>
    </location>
</feature>
<feature type="domain" description="Ig-like" evidence="8">
    <location>
        <begin position="419"/>
        <end position="527"/>
    </location>
</feature>
<reference evidence="9" key="1">
    <citation type="submission" date="2019-08" db="EMBL/GenBank/DDBJ databases">
        <title>The improved chromosome-level genome for the pearl oyster Pinctada fucata martensii using PacBio sequencing and Hi-C.</title>
        <authorList>
            <person name="Zheng Z."/>
        </authorList>
    </citation>
    <scope>NUCLEOTIDE SEQUENCE</scope>
    <source>
        <strain evidence="9">ZZ-2019</strain>
        <tissue evidence="9">Adductor muscle</tissue>
    </source>
</reference>
<comment type="caution">
    <text evidence="9">The sequence shown here is derived from an EMBL/GenBank/DDBJ whole genome shotgun (WGS) entry which is preliminary data.</text>
</comment>
<dbReference type="SMART" id="SM00365">
    <property type="entry name" value="LRR_SD22"/>
    <property type="match status" value="5"/>
</dbReference>
<dbReference type="SUPFAM" id="SSF48726">
    <property type="entry name" value="Immunoglobulin"/>
    <property type="match status" value="1"/>
</dbReference>
<dbReference type="InterPro" id="IPR003591">
    <property type="entry name" value="Leu-rich_rpt_typical-subtyp"/>
</dbReference>
<dbReference type="InterPro" id="IPR013783">
    <property type="entry name" value="Ig-like_fold"/>
</dbReference>
<evidence type="ECO:0000256" key="1">
    <source>
        <dbReference type="ARBA" id="ARBA00022614"/>
    </source>
</evidence>
<accession>A0AA89C8I4</accession>
<dbReference type="Gene3D" id="2.60.40.10">
    <property type="entry name" value="Immunoglobulins"/>
    <property type="match status" value="1"/>
</dbReference>
<organism evidence="9 10">
    <name type="scientific">Pinctada imbricata</name>
    <name type="common">Atlantic pearl-oyster</name>
    <name type="synonym">Pinctada martensii</name>
    <dbReference type="NCBI Taxonomy" id="66713"/>
    <lineage>
        <taxon>Eukaryota</taxon>
        <taxon>Metazoa</taxon>
        <taxon>Spiralia</taxon>
        <taxon>Lophotrochozoa</taxon>
        <taxon>Mollusca</taxon>
        <taxon>Bivalvia</taxon>
        <taxon>Autobranchia</taxon>
        <taxon>Pteriomorphia</taxon>
        <taxon>Pterioida</taxon>
        <taxon>Pterioidea</taxon>
        <taxon>Pteriidae</taxon>
        <taxon>Pinctada</taxon>
    </lineage>
</organism>
<feature type="transmembrane region" description="Helical" evidence="7">
    <location>
        <begin position="544"/>
        <end position="571"/>
    </location>
</feature>
<keyword evidence="7" id="KW-0472">Membrane</keyword>
<dbReference type="PANTHER" id="PTHR24369">
    <property type="entry name" value="ANTIGEN BSP, PUTATIVE-RELATED"/>
    <property type="match status" value="1"/>
</dbReference>
<evidence type="ECO:0000256" key="4">
    <source>
        <dbReference type="ARBA" id="ARBA00023157"/>
    </source>
</evidence>
<dbReference type="InterPro" id="IPR001611">
    <property type="entry name" value="Leu-rich_rpt"/>
</dbReference>
<evidence type="ECO:0000259" key="8">
    <source>
        <dbReference type="PROSITE" id="PS50835"/>
    </source>
</evidence>
<evidence type="ECO:0000256" key="3">
    <source>
        <dbReference type="ARBA" id="ARBA00022737"/>
    </source>
</evidence>
<evidence type="ECO:0000256" key="2">
    <source>
        <dbReference type="ARBA" id="ARBA00022729"/>
    </source>
</evidence>
<dbReference type="GO" id="GO:0005886">
    <property type="term" value="C:plasma membrane"/>
    <property type="evidence" value="ECO:0007669"/>
    <property type="project" value="TreeGrafter"/>
</dbReference>
<dbReference type="InterPro" id="IPR036179">
    <property type="entry name" value="Ig-like_dom_sf"/>
</dbReference>
<dbReference type="InterPro" id="IPR032675">
    <property type="entry name" value="LRR_dom_sf"/>
</dbReference>
<keyword evidence="7" id="KW-1133">Transmembrane helix</keyword>
<sequence>MGQKSVDCSGGNLTEVPSDVPTDVQLLDLSNNLIQNITSVIEYNLTEIVTLDLSNNDLQSLQQRMFRNLRNLQSLDLSFNSIKTSDDDVFENLNLLSHLDLSWNNLTQIGADFLDGVSDLQVLNLSNNPIHEIHQDIFTDVSALRSLDLANTSYWILDDRIFGNLENLTDLNLQHNYITNISSFRSSFQDAISLRSLQLAFNNIENLTAYSFDHWSSLEELDLSHNWISSLEEHTFEGLQKLKTLKLDNNLLVYITLPVFSPLVSLRRLSLSEMAEMMYLGKQSFHGLKNLTYLNLSSNEKLGFLHEEIFHGLEEMKFLNLSHNNISHLSESTFPMPSNFSVDISGNNFECDCHLEWLVRKINSKSAQNRGTQFVNVENIFCKYLNKSVLPLQSLYNVSLQCQSTHASAAQVEIKFALGSSVRITCPFVDYPPPTITWITPHKLNLTVDLAHPISFLDHPSILDTRENGSYHIGHYWHNSDSYYPELEDRKDRIIILRDGSLYIDYFLRTDTGPYKCIIDSTQNMSTVLFLVWIDNDIFIEVKVMSLLVGFGCAASFFMLNLIQVFIMALARRCINQRRREAIAQFVDNFEKYRTAKLGSLKDNYNAQMARIRDTYRNRMDKLSDSYTNQMMRIREGASQIKEGTVPPSRHYPRQIPQSAEENTRL</sequence>
<dbReference type="InterPro" id="IPR050541">
    <property type="entry name" value="LRR_TM_domain-containing"/>
</dbReference>
<dbReference type="PANTHER" id="PTHR24369:SF211">
    <property type="entry name" value="LEUCINE-RICH REPEAT-CONTAINING PROTEIN 15-LIKE"/>
    <property type="match status" value="1"/>
</dbReference>